<evidence type="ECO:0000313" key="2">
    <source>
        <dbReference type="EMBL" id="SEW49372.1"/>
    </source>
</evidence>
<organism evidence="2 3">
    <name type="scientific">Chryseobacterium wanjuense</name>
    <dbReference type="NCBI Taxonomy" id="356305"/>
    <lineage>
        <taxon>Bacteria</taxon>
        <taxon>Pseudomonadati</taxon>
        <taxon>Bacteroidota</taxon>
        <taxon>Flavobacteriia</taxon>
        <taxon>Flavobacteriales</taxon>
        <taxon>Weeksellaceae</taxon>
        <taxon>Chryseobacterium group</taxon>
        <taxon>Chryseobacterium</taxon>
    </lineage>
</organism>
<keyword evidence="1" id="KW-0472">Membrane</keyword>
<feature type="transmembrane region" description="Helical" evidence="1">
    <location>
        <begin position="106"/>
        <end position="122"/>
    </location>
</feature>
<gene>
    <name evidence="2" type="ORF">SAMN05421841_4149</name>
</gene>
<evidence type="ECO:0000256" key="1">
    <source>
        <dbReference type="SAM" id="Phobius"/>
    </source>
</evidence>
<keyword evidence="1" id="KW-1133">Transmembrane helix</keyword>
<keyword evidence="3" id="KW-1185">Reference proteome</keyword>
<proteinExistence type="predicted"/>
<dbReference type="Proteomes" id="UP000199469">
    <property type="component" value="Unassembled WGS sequence"/>
</dbReference>
<evidence type="ECO:0000313" key="3">
    <source>
        <dbReference type="Proteomes" id="UP000199469"/>
    </source>
</evidence>
<reference evidence="3" key="1">
    <citation type="submission" date="2016-10" db="EMBL/GenBank/DDBJ databases">
        <authorList>
            <person name="Varghese N."/>
            <person name="Submissions S."/>
        </authorList>
    </citation>
    <scope>NUCLEOTIDE SEQUENCE [LARGE SCALE GENOMIC DNA]</scope>
    <source>
        <strain evidence="3">DSM 17724</strain>
    </source>
</reference>
<feature type="transmembrane region" description="Helical" evidence="1">
    <location>
        <begin position="67"/>
        <end position="86"/>
    </location>
</feature>
<keyword evidence="1" id="KW-0812">Transmembrane</keyword>
<feature type="transmembrane region" description="Helical" evidence="1">
    <location>
        <begin position="39"/>
        <end position="60"/>
    </location>
</feature>
<name>A0A1I0S3H9_9FLAO</name>
<dbReference type="EMBL" id="FOIU01000005">
    <property type="protein sequence ID" value="SEW49372.1"/>
    <property type="molecule type" value="Genomic_DNA"/>
</dbReference>
<protein>
    <submittedName>
        <fullName evidence="2">Uncharacterized protein</fullName>
    </submittedName>
</protein>
<accession>A0A1I0S3H9</accession>
<sequence length="123" mass="14170">MYLAYCFFAFLSLSLHNATRNVAEEDGDIPTIYRGTNTVLLNLWFFLTGLIAPIITMFLYTKWYLAIIYIVAGLLILMVMANNYVYQYHIVRRPPLYIPSRVDVRLSLITSLIGVIFLIILIA</sequence>
<dbReference type="AlphaFoldDB" id="A0A1I0S3H9"/>
<dbReference type="STRING" id="356305.SAMN05421841_4149"/>